<keyword evidence="3" id="KW-1185">Reference proteome</keyword>
<dbReference type="InterPro" id="IPR036397">
    <property type="entry name" value="RNaseH_sf"/>
</dbReference>
<evidence type="ECO:0000313" key="2">
    <source>
        <dbReference type="EMBL" id="KZC13395.1"/>
    </source>
</evidence>
<evidence type="ECO:0000313" key="3">
    <source>
        <dbReference type="Proteomes" id="UP000076502"/>
    </source>
</evidence>
<dbReference type="Proteomes" id="UP000076502">
    <property type="component" value="Unassembled WGS sequence"/>
</dbReference>
<evidence type="ECO:0000256" key="1">
    <source>
        <dbReference type="SAM" id="MobiDB-lite"/>
    </source>
</evidence>
<dbReference type="STRING" id="178035.A0A154PNE3"/>
<organism evidence="2 3">
    <name type="scientific">Dufourea novaeangliae</name>
    <name type="common">Sweat bee</name>
    <dbReference type="NCBI Taxonomy" id="178035"/>
    <lineage>
        <taxon>Eukaryota</taxon>
        <taxon>Metazoa</taxon>
        <taxon>Ecdysozoa</taxon>
        <taxon>Arthropoda</taxon>
        <taxon>Hexapoda</taxon>
        <taxon>Insecta</taxon>
        <taxon>Pterygota</taxon>
        <taxon>Neoptera</taxon>
        <taxon>Endopterygota</taxon>
        <taxon>Hymenoptera</taxon>
        <taxon>Apocrita</taxon>
        <taxon>Aculeata</taxon>
        <taxon>Apoidea</taxon>
        <taxon>Anthophila</taxon>
        <taxon>Halictidae</taxon>
        <taxon>Rophitinae</taxon>
        <taxon>Dufourea</taxon>
    </lineage>
</organism>
<dbReference type="PANTHER" id="PTHR47326">
    <property type="entry name" value="TRANSPOSABLE ELEMENT TC3 TRANSPOSASE-LIKE PROTEIN"/>
    <property type="match status" value="1"/>
</dbReference>
<gene>
    <name evidence="2" type="ORF">WN55_06048</name>
</gene>
<sequence>MQFLQRKFPGRVVSKNGDIDRPPRSPDLTPPDFFLWGYLKRKVYASKPQTIDELKANIRAEIIAIPPEMLETVMENAAKRAHFALANKGGHLIDVVFKN</sequence>
<dbReference type="PANTHER" id="PTHR47326:SF1">
    <property type="entry name" value="HTH PSQ-TYPE DOMAIN-CONTAINING PROTEIN"/>
    <property type="match status" value="1"/>
</dbReference>
<name>A0A154PNE3_DUFNO</name>
<dbReference type="Gene3D" id="3.30.420.10">
    <property type="entry name" value="Ribonuclease H-like superfamily/Ribonuclease H"/>
    <property type="match status" value="1"/>
</dbReference>
<proteinExistence type="predicted"/>
<accession>A0A154PNE3</accession>
<feature type="region of interest" description="Disordered" evidence="1">
    <location>
        <begin position="1"/>
        <end position="28"/>
    </location>
</feature>
<dbReference type="GO" id="GO:0003676">
    <property type="term" value="F:nucleic acid binding"/>
    <property type="evidence" value="ECO:0007669"/>
    <property type="project" value="InterPro"/>
</dbReference>
<dbReference type="OrthoDB" id="9986793at2759"/>
<dbReference type="AlphaFoldDB" id="A0A154PNE3"/>
<protein>
    <submittedName>
        <fullName evidence="2">Uncharacterized protein</fullName>
    </submittedName>
</protein>
<dbReference type="EMBL" id="KQ435001">
    <property type="protein sequence ID" value="KZC13395.1"/>
    <property type="molecule type" value="Genomic_DNA"/>
</dbReference>
<reference evidence="2 3" key="1">
    <citation type="submission" date="2015-07" db="EMBL/GenBank/DDBJ databases">
        <title>The genome of Dufourea novaeangliae.</title>
        <authorList>
            <person name="Pan H."/>
            <person name="Kapheim K."/>
        </authorList>
    </citation>
    <scope>NUCLEOTIDE SEQUENCE [LARGE SCALE GENOMIC DNA]</scope>
    <source>
        <strain evidence="2">0120121106</strain>
        <tissue evidence="2">Whole body</tissue>
    </source>
</reference>